<name>A0A7J8L5L7_9ROSI</name>
<dbReference type="AlphaFoldDB" id="A0A7J8L5L7"/>
<evidence type="ECO:0000313" key="6">
    <source>
        <dbReference type="Proteomes" id="UP000593572"/>
    </source>
</evidence>
<gene>
    <name evidence="5" type="ORF">Golob_018886</name>
</gene>
<evidence type="ECO:0000256" key="4">
    <source>
        <dbReference type="SAM" id="MobiDB-lite"/>
    </source>
</evidence>
<evidence type="ECO:0000256" key="3">
    <source>
        <dbReference type="ARBA" id="ARBA00023242"/>
    </source>
</evidence>
<evidence type="ECO:0000256" key="2">
    <source>
        <dbReference type="ARBA" id="ARBA00023125"/>
    </source>
</evidence>
<evidence type="ECO:0008006" key="7">
    <source>
        <dbReference type="Google" id="ProtNLM"/>
    </source>
</evidence>
<keyword evidence="3" id="KW-0539">Nucleus</keyword>
<organism evidence="5 6">
    <name type="scientific">Gossypium lobatum</name>
    <dbReference type="NCBI Taxonomy" id="34289"/>
    <lineage>
        <taxon>Eukaryota</taxon>
        <taxon>Viridiplantae</taxon>
        <taxon>Streptophyta</taxon>
        <taxon>Embryophyta</taxon>
        <taxon>Tracheophyta</taxon>
        <taxon>Spermatophyta</taxon>
        <taxon>Magnoliopsida</taxon>
        <taxon>eudicotyledons</taxon>
        <taxon>Gunneridae</taxon>
        <taxon>Pentapetalae</taxon>
        <taxon>rosids</taxon>
        <taxon>malvids</taxon>
        <taxon>Malvales</taxon>
        <taxon>Malvaceae</taxon>
        <taxon>Malvoideae</taxon>
        <taxon>Gossypium</taxon>
    </lineage>
</organism>
<evidence type="ECO:0000256" key="1">
    <source>
        <dbReference type="ARBA" id="ARBA00004123"/>
    </source>
</evidence>
<comment type="caution">
    <text evidence="5">The sequence shown here is derived from an EMBL/GenBank/DDBJ whole genome shotgun (WGS) entry which is preliminary data.</text>
</comment>
<sequence length="102" mass="11578">GIGKSSADTSSVSPVPYVFNGSSRGRKCTAVEKVAERQQRRMIKNRESAARYQARKQKMESKSKQPPAVVITELRNENGSCWINMHSVQMKFLQQYKVNQCL</sequence>
<dbReference type="GO" id="GO:0005634">
    <property type="term" value="C:nucleus"/>
    <property type="evidence" value="ECO:0007669"/>
    <property type="project" value="UniProtKB-SubCell"/>
</dbReference>
<keyword evidence="2" id="KW-0238">DNA-binding</keyword>
<protein>
    <recommendedName>
        <fullName evidence="7">BZIP domain-containing protein</fullName>
    </recommendedName>
</protein>
<proteinExistence type="predicted"/>
<dbReference type="GO" id="GO:0003700">
    <property type="term" value="F:DNA-binding transcription factor activity"/>
    <property type="evidence" value="ECO:0007669"/>
    <property type="project" value="InterPro"/>
</dbReference>
<dbReference type="PANTHER" id="PTHR22952">
    <property type="entry name" value="CAMP-RESPONSE ELEMENT BINDING PROTEIN-RELATED"/>
    <property type="match status" value="1"/>
</dbReference>
<evidence type="ECO:0000313" key="5">
    <source>
        <dbReference type="EMBL" id="MBA0547741.1"/>
    </source>
</evidence>
<comment type="subcellular location">
    <subcellularLocation>
        <location evidence="1">Nucleus</location>
    </subcellularLocation>
</comment>
<reference evidence="5 6" key="1">
    <citation type="journal article" date="2019" name="Genome Biol. Evol.">
        <title>Insights into the evolution of the New World diploid cottons (Gossypium, subgenus Houzingenia) based on genome sequencing.</title>
        <authorList>
            <person name="Grover C.E."/>
            <person name="Arick M.A. 2nd"/>
            <person name="Thrash A."/>
            <person name="Conover J.L."/>
            <person name="Sanders W.S."/>
            <person name="Peterson D.G."/>
            <person name="Frelichowski J.E."/>
            <person name="Scheffler J.A."/>
            <person name="Scheffler B.E."/>
            <person name="Wendel J.F."/>
        </authorList>
    </citation>
    <scope>NUCLEOTIDE SEQUENCE [LARGE SCALE GENOMIC DNA]</scope>
    <source>
        <strain evidence="5">157</strain>
        <tissue evidence="5">Leaf</tissue>
    </source>
</reference>
<feature type="non-terminal residue" evidence="5">
    <location>
        <position position="1"/>
    </location>
</feature>
<dbReference type="Proteomes" id="UP000593572">
    <property type="component" value="Unassembled WGS sequence"/>
</dbReference>
<accession>A0A7J8L5L7</accession>
<dbReference type="GO" id="GO:0045893">
    <property type="term" value="P:positive regulation of DNA-templated transcription"/>
    <property type="evidence" value="ECO:0007669"/>
    <property type="project" value="InterPro"/>
</dbReference>
<dbReference type="EMBL" id="JABEZX010000001">
    <property type="protein sequence ID" value="MBA0547741.1"/>
    <property type="molecule type" value="Genomic_DNA"/>
</dbReference>
<dbReference type="InterPro" id="IPR043452">
    <property type="entry name" value="BZIP46-like"/>
</dbReference>
<keyword evidence="6" id="KW-1185">Reference proteome</keyword>
<dbReference type="GO" id="GO:0003677">
    <property type="term" value="F:DNA binding"/>
    <property type="evidence" value="ECO:0007669"/>
    <property type="project" value="UniProtKB-KW"/>
</dbReference>
<dbReference type="PANTHER" id="PTHR22952:SF446">
    <property type="entry name" value="ABSCISIC ACID-INSENSITIVE 5-LIKE PROTEIN 5-RELATED"/>
    <property type="match status" value="1"/>
</dbReference>
<feature type="region of interest" description="Disordered" evidence="4">
    <location>
        <begin position="47"/>
        <end position="67"/>
    </location>
</feature>